<gene>
    <name evidence="2" type="primary">LOC137496031</name>
</gene>
<accession>A0AC58JWQ1</accession>
<sequence>MRMKRGCPEVQSSAFSETLFENVSVSSGRSQSQLQTRICCKKMRKTLTALSKSKQTGQGLTGRIRRTLSFPSGLRLQGRTRTTLPLLSGTVCVQFADTRLATQMAKYTWTSSARFSPAGDLPLRAQADYLCWTYSGCLDSLPDSSPSQSSQMRRPSEPALPHVSRNQPATPSLIHDWADSSNCRCGSLARNEKKLSWFCSRGDGRGEENAAERSKTTATADLCLLSSAKTQMKREETGGPGENPREHGENMNSTQKCHLAG</sequence>
<keyword evidence="1" id="KW-1185">Reference proteome</keyword>
<protein>
    <submittedName>
        <fullName evidence="2">Uncharacterized protein isoform X1</fullName>
    </submittedName>
</protein>
<organism evidence="1 2">
    <name type="scientific">Danio rerio</name>
    <name type="common">Zebrafish</name>
    <name type="synonym">Brachydanio rerio</name>
    <dbReference type="NCBI Taxonomy" id="7955"/>
    <lineage>
        <taxon>Eukaryota</taxon>
        <taxon>Metazoa</taxon>
        <taxon>Chordata</taxon>
        <taxon>Craniata</taxon>
        <taxon>Vertebrata</taxon>
        <taxon>Euteleostomi</taxon>
        <taxon>Actinopterygii</taxon>
        <taxon>Neopterygii</taxon>
        <taxon>Teleostei</taxon>
        <taxon>Ostariophysi</taxon>
        <taxon>Cypriniformes</taxon>
        <taxon>Danionidae</taxon>
        <taxon>Danioninae</taxon>
        <taxon>Danio</taxon>
    </lineage>
</organism>
<proteinExistence type="predicted"/>
<name>A0AC58JWQ1_DANRE</name>
<evidence type="ECO:0000313" key="2">
    <source>
        <dbReference type="RefSeq" id="XP_073810863.1"/>
    </source>
</evidence>
<evidence type="ECO:0000313" key="1">
    <source>
        <dbReference type="Proteomes" id="UP000000437"/>
    </source>
</evidence>
<reference evidence="2" key="1">
    <citation type="submission" date="2025-08" db="UniProtKB">
        <authorList>
            <consortium name="RefSeq"/>
        </authorList>
    </citation>
    <scope>IDENTIFICATION</scope>
    <source>
        <strain evidence="2">Tuebingen</strain>
        <tissue evidence="2">Fibroblasts and whole tissue</tissue>
    </source>
</reference>
<dbReference type="RefSeq" id="XP_073810863.1">
    <property type="nucleotide sequence ID" value="XM_073954762.1"/>
</dbReference>
<dbReference type="Proteomes" id="UP000000437">
    <property type="component" value="Chromosome 6"/>
</dbReference>